<gene>
    <name evidence="2" type="ORF">DJ010_14385</name>
</gene>
<accession>A0A316TD91</accession>
<evidence type="ECO:0000256" key="1">
    <source>
        <dbReference type="SAM" id="SignalP"/>
    </source>
</evidence>
<keyword evidence="3" id="KW-1185">Reference proteome</keyword>
<dbReference type="EMBL" id="QGDD01000006">
    <property type="protein sequence ID" value="PWN02297.1"/>
    <property type="molecule type" value="Genomic_DNA"/>
</dbReference>
<protein>
    <recommendedName>
        <fullName evidence="4">Big-1 domain-containing protein</fullName>
    </recommendedName>
</protein>
<feature type="chain" id="PRO_5016436341" description="Big-1 domain-containing protein" evidence="1">
    <location>
        <begin position="22"/>
        <end position="1060"/>
    </location>
</feature>
<dbReference type="InterPro" id="IPR008964">
    <property type="entry name" value="Invasin/intimin_cell_adhesion"/>
</dbReference>
<name>A0A316TD91_9ACTN</name>
<feature type="signal peptide" evidence="1">
    <location>
        <begin position="1"/>
        <end position="21"/>
    </location>
</feature>
<evidence type="ECO:0008006" key="4">
    <source>
        <dbReference type="Google" id="ProtNLM"/>
    </source>
</evidence>
<reference evidence="2 3" key="1">
    <citation type="submission" date="2018-05" db="EMBL/GenBank/DDBJ databases">
        <title>Nocardioides silvaticus genome.</title>
        <authorList>
            <person name="Li C."/>
            <person name="Wang G."/>
        </authorList>
    </citation>
    <scope>NUCLEOTIDE SEQUENCE [LARGE SCALE GENOMIC DNA]</scope>
    <source>
        <strain evidence="2 3">CCTCC AB 2018079</strain>
    </source>
</reference>
<dbReference type="InterPro" id="IPR013783">
    <property type="entry name" value="Ig-like_fold"/>
</dbReference>
<evidence type="ECO:0000313" key="2">
    <source>
        <dbReference type="EMBL" id="PWN02297.1"/>
    </source>
</evidence>
<dbReference type="SUPFAM" id="SSF49373">
    <property type="entry name" value="Invasin/intimin cell-adhesion fragments"/>
    <property type="match status" value="1"/>
</dbReference>
<organism evidence="2 3">
    <name type="scientific">Nocardioides silvaticus</name>
    <dbReference type="NCBI Taxonomy" id="2201891"/>
    <lineage>
        <taxon>Bacteria</taxon>
        <taxon>Bacillati</taxon>
        <taxon>Actinomycetota</taxon>
        <taxon>Actinomycetes</taxon>
        <taxon>Propionibacteriales</taxon>
        <taxon>Nocardioidaceae</taxon>
        <taxon>Nocardioides</taxon>
    </lineage>
</organism>
<evidence type="ECO:0000313" key="3">
    <source>
        <dbReference type="Proteomes" id="UP000245507"/>
    </source>
</evidence>
<proteinExistence type="predicted"/>
<dbReference type="Proteomes" id="UP000245507">
    <property type="component" value="Unassembled WGS sequence"/>
</dbReference>
<dbReference type="GO" id="GO:0005975">
    <property type="term" value="P:carbohydrate metabolic process"/>
    <property type="evidence" value="ECO:0007669"/>
    <property type="project" value="UniProtKB-ARBA"/>
</dbReference>
<sequence>MAVAAVGAMAVVGLLPLAANANEITDQQDNAFGPSHVTLYSLGGVADMGSTRNDGQNTTISLVAGGSSDIDTMRFQYSTDGGGTWINIGGVITSPNDDGLFSREWNPVADSGLTLPVVGIDVRAVGHSTLDGLNHPGPANFLTQINNTFDSVAITPGSDLGVWKAANGDHNVILRGTRSNPGTVEVGVGLPSGFIGASEDFAAGTSWKTVLDIEPTYNSAPFGYNQPDQIAITAFTNTAQPESSDGEGFTLYNQVLSKLTVTANPTNPADPNQNVPVTVTALDQFDKPIAGVRILDDDAAPNVFLNTGVTNVDGQVTTNQSVNDGTVQYVANVAAGNQFAYDPGLNDLLTPLTLGAGFASDLTGSSNDGLAFDFDENDANDIKVQVKDQAGNNFDVQAANQDLTYFWKRIPFDPSEEPETGDSHVVANEANGLFDIPVLDPADFPDNDLPSGTYELWASLSDGGTGHSVAAKRVLTVKAGEAAVEYATDETISPIGSTPTVNGNLVLEDGTGLVGRRIQLDVNPGTEYDEDGPTGAGDAVLVSNDQVTTGAGGSFSAQIEDLSTDPSEVELGARLRATSLPAAGPSPDGDWNDGPFDHFLDFVTDQVPNGAVLDVEWDNPTGGPAGNLQNGDIHLEDAFGDDLAGVQVELTLDHGFFTDGYEGPAAGNYDPTPDSLGDSIIVSTDANGNADFQGSIGRDNGFDDDNHVIATVTGDADGATDTDSIDWNAANPLNVSEIEVTRTAGQLDPAPTNGSVLYDVYAWDQFGNPVRGVDVSIECTLELGDDDLCPTGAPIITESDLDNGGDALLVSNEAGTFEYLAEATSPNTQVYNNNLVLVNDNPTFTFQETWYTPSPRPQDGAEYTIDPENPSTPVPVDEPITVTVEADDQEGNPLSGLFVQFVRTSDSDNDQTFVTDADGIAQYVFEGRDDQCGENDTVTAVVRESVNGPVVTTLVTKITFEKCEVNVSLEGSNSANGKRDILKVTATAEQSLTGVPVHLMARKGGKWVELTPQADRVLTSAGRATFSVKDTNGKKITKYRAVVDEGDRTASAQSQVLRRR</sequence>
<dbReference type="AlphaFoldDB" id="A0A316TD91"/>
<keyword evidence="1" id="KW-0732">Signal</keyword>
<dbReference type="Gene3D" id="2.60.40.10">
    <property type="entry name" value="Immunoglobulins"/>
    <property type="match status" value="1"/>
</dbReference>
<comment type="caution">
    <text evidence="2">The sequence shown here is derived from an EMBL/GenBank/DDBJ whole genome shotgun (WGS) entry which is preliminary data.</text>
</comment>